<accession>A0A0C2SIV6</accession>
<dbReference type="EMBL" id="KN819187">
    <property type="protein sequence ID" value="KIL53869.1"/>
    <property type="molecule type" value="Genomic_DNA"/>
</dbReference>
<evidence type="ECO:0000256" key="1">
    <source>
        <dbReference type="SAM" id="MobiDB-lite"/>
    </source>
</evidence>
<name>A0A0C2SIV6_AMAMK</name>
<feature type="region of interest" description="Disordered" evidence="1">
    <location>
        <begin position="58"/>
        <end position="92"/>
    </location>
</feature>
<feature type="compositionally biased region" description="Basic and acidic residues" evidence="1">
    <location>
        <begin position="278"/>
        <end position="288"/>
    </location>
</feature>
<dbReference type="InParanoid" id="A0A0C2SIV6"/>
<dbReference type="AlphaFoldDB" id="A0A0C2SIV6"/>
<protein>
    <submittedName>
        <fullName evidence="2">Uncharacterized protein</fullName>
    </submittedName>
</protein>
<proteinExistence type="predicted"/>
<evidence type="ECO:0000313" key="3">
    <source>
        <dbReference type="Proteomes" id="UP000054549"/>
    </source>
</evidence>
<reference evidence="2 3" key="1">
    <citation type="submission" date="2014-04" db="EMBL/GenBank/DDBJ databases">
        <title>Evolutionary Origins and Diversification of the Mycorrhizal Mutualists.</title>
        <authorList>
            <consortium name="DOE Joint Genome Institute"/>
            <consortium name="Mycorrhizal Genomics Consortium"/>
            <person name="Kohler A."/>
            <person name="Kuo A."/>
            <person name="Nagy L.G."/>
            <person name="Floudas D."/>
            <person name="Copeland A."/>
            <person name="Barry K.W."/>
            <person name="Cichocki N."/>
            <person name="Veneault-Fourrey C."/>
            <person name="LaButti K."/>
            <person name="Lindquist E.A."/>
            <person name="Lipzen A."/>
            <person name="Lundell T."/>
            <person name="Morin E."/>
            <person name="Murat C."/>
            <person name="Riley R."/>
            <person name="Ohm R."/>
            <person name="Sun H."/>
            <person name="Tunlid A."/>
            <person name="Henrissat B."/>
            <person name="Grigoriev I.V."/>
            <person name="Hibbett D.S."/>
            <person name="Martin F."/>
        </authorList>
    </citation>
    <scope>NUCLEOTIDE SEQUENCE [LARGE SCALE GENOMIC DNA]</scope>
    <source>
        <strain evidence="2 3">Koide BX008</strain>
    </source>
</reference>
<dbReference type="OrthoDB" id="3028829at2759"/>
<dbReference type="Proteomes" id="UP000054549">
    <property type="component" value="Unassembled WGS sequence"/>
</dbReference>
<organism evidence="2 3">
    <name type="scientific">Amanita muscaria (strain Koide BX008)</name>
    <dbReference type="NCBI Taxonomy" id="946122"/>
    <lineage>
        <taxon>Eukaryota</taxon>
        <taxon>Fungi</taxon>
        <taxon>Dikarya</taxon>
        <taxon>Basidiomycota</taxon>
        <taxon>Agaricomycotina</taxon>
        <taxon>Agaricomycetes</taxon>
        <taxon>Agaricomycetidae</taxon>
        <taxon>Agaricales</taxon>
        <taxon>Pluteineae</taxon>
        <taxon>Amanitaceae</taxon>
        <taxon>Amanita</taxon>
    </lineage>
</organism>
<gene>
    <name evidence="2" type="ORF">M378DRAFT_19460</name>
</gene>
<feature type="region of interest" description="Disordered" evidence="1">
    <location>
        <begin position="269"/>
        <end position="288"/>
    </location>
</feature>
<dbReference type="STRING" id="946122.A0A0C2SIV6"/>
<sequence>MLNLFGKSVSVSEFLKRRLHDEAFDDPLTDYFEEEGEEGQEDGERAFEFEFALPARPAASTMPAASPASATPAANPRGSGSKRRRNEKREKATRDAILTDFSLAEDVEVTAPAWVTRESPNLPKQLFTKADLLEAHKLTYFPWNGRTVHLLLDRERYIVGVLAGHPNDKRWGQVHEDAFTKLQQAASTMSYSDKERSNRQGLFPTVAHGISFGGGQKEPRYLRHTSEKKTEALEQLVRDKSIQRICKFASCVRLWGVFAQDIQACEGNDGAASSQQGLHKEQKEAAST</sequence>
<keyword evidence="3" id="KW-1185">Reference proteome</keyword>
<dbReference type="HOGENOM" id="CLU_966340_0_0_1"/>
<feature type="compositionally biased region" description="Low complexity" evidence="1">
    <location>
        <begin position="58"/>
        <end position="77"/>
    </location>
</feature>
<evidence type="ECO:0000313" key="2">
    <source>
        <dbReference type="EMBL" id="KIL53869.1"/>
    </source>
</evidence>